<evidence type="ECO:0000313" key="4">
    <source>
        <dbReference type="Proteomes" id="UP000078532"/>
    </source>
</evidence>
<evidence type="ECO:0000259" key="2">
    <source>
        <dbReference type="Pfam" id="PF18978"/>
    </source>
</evidence>
<dbReference type="EMBL" id="LYVF01000040">
    <property type="protein sequence ID" value="OAT86152.1"/>
    <property type="molecule type" value="Genomic_DNA"/>
</dbReference>
<keyword evidence="1" id="KW-0472">Membrane</keyword>
<evidence type="ECO:0000313" key="3">
    <source>
        <dbReference type="EMBL" id="OAT86152.1"/>
    </source>
</evidence>
<sequence>MQYLSRSVEVACTSCGKKEPGYVVCPQGHYICDQCHGMRLFEQIFTQSLAYEQDRDPLVIAQKLLSAIPLPMLGCEHALVAAAALMTALKNDGFVNAGAAQVREAMQRTARQAVGAFCGLTGICGVVVGIGASFSVILGAACPKDWETALTMRAVAVVIDAIAARTGPCCCKAFIYTGLETAAALLKDYLQIKLPAESGAVVCRDSRRHPHGCRREICPFYERGAESTV</sequence>
<comment type="caution">
    <text evidence="3">The sequence shown here is derived from an EMBL/GenBank/DDBJ whole genome shotgun (WGS) entry which is preliminary data.</text>
</comment>
<dbReference type="Pfam" id="PF18978">
    <property type="entry name" value="DUF5714"/>
    <property type="match status" value="1"/>
</dbReference>
<keyword evidence="4" id="KW-1185">Reference proteome</keyword>
<organism evidence="3 4">
    <name type="scientific">Desulfotomaculum copahuensis</name>
    <dbReference type="NCBI Taxonomy" id="1838280"/>
    <lineage>
        <taxon>Bacteria</taxon>
        <taxon>Bacillati</taxon>
        <taxon>Bacillota</taxon>
        <taxon>Clostridia</taxon>
        <taxon>Eubacteriales</taxon>
        <taxon>Desulfotomaculaceae</taxon>
        <taxon>Desulfotomaculum</taxon>
    </lineage>
</organism>
<feature type="transmembrane region" description="Helical" evidence="1">
    <location>
        <begin position="113"/>
        <end position="138"/>
    </location>
</feature>
<evidence type="ECO:0000256" key="1">
    <source>
        <dbReference type="SAM" id="Phobius"/>
    </source>
</evidence>
<name>A0A1B7LIB4_9FIRM</name>
<accession>A0A1B7LIB4</accession>
<proteinExistence type="predicted"/>
<dbReference type="STRING" id="1838280.A6M21_04235"/>
<dbReference type="Proteomes" id="UP000078532">
    <property type="component" value="Unassembled WGS sequence"/>
</dbReference>
<dbReference type="InterPro" id="IPR043768">
    <property type="entry name" value="DUF5714"/>
</dbReference>
<dbReference type="AlphaFoldDB" id="A0A1B7LIB4"/>
<keyword evidence="1" id="KW-0812">Transmembrane</keyword>
<gene>
    <name evidence="3" type="ORF">A6M21_04235</name>
</gene>
<protein>
    <recommendedName>
        <fullName evidence="2">DUF5714 domain-containing protein</fullName>
    </recommendedName>
</protein>
<keyword evidence="1" id="KW-1133">Transmembrane helix</keyword>
<feature type="domain" description="DUF5714" evidence="2">
    <location>
        <begin position="48"/>
        <end position="221"/>
    </location>
</feature>
<reference evidence="3 4" key="1">
    <citation type="submission" date="2016-04" db="EMBL/GenBank/DDBJ databases">
        <authorList>
            <person name="Evans L.H."/>
            <person name="Alamgir A."/>
            <person name="Owens N."/>
            <person name="Weber N.D."/>
            <person name="Virtaneva K."/>
            <person name="Barbian K."/>
            <person name="Babar A."/>
            <person name="Rosenke K."/>
        </authorList>
    </citation>
    <scope>NUCLEOTIDE SEQUENCE [LARGE SCALE GENOMIC DNA]</scope>
    <source>
        <strain evidence="3 4">LMa1</strain>
    </source>
</reference>